<gene>
    <name evidence="1" type="ORF">SAMN04488116_2829</name>
</gene>
<sequence>MSRRVNAKLYKLQDIVVENYAGSEELVAKMIDEYREKSGNQFVSVTLNANLTSNGYTPKLYVYRTQEKNPKWVDFLSEIVANENDLGELEAKYSSFILFLYSENRIYAITKGYFGRYILEELMDRFFGLEVLSRLVNKSETEIRQIEERGVFGEVLGAERYFRENYNLSYEDDFGKIYKKMLASIKEENFEKLGIVKKRDDIRKVSVNGSSSIEMSTNFDYNELLQRVLKIEELLELEGVQFNQFYRLSMSELGAIRDNLNEELIKMAYNSYMEGESIDFYHPDVFEYMRSIEARFNVDGDYLEISYAYSIGFTSIISQLVAEDKIDSSTEATFLEGLQNCYGGYKITEDGAYLNEVSLDKWIGGEVEFDGNKFFKIDNDWYRYRDGFDDHLNTYFSEFDFDAIVPDYKLEAWDLNLVPKEGGYNDEYKNVDNFIVTDTKLLNQIEICDLIRISEDSIYLYHVKKDLGRDLRVLSNQIVNAARILKSAINESDNALLKKYYSTVSKNYEDNEITYNRDDKSIPVGESDFIDLFKTKTIVFVFSYSSASDVAIKEEIIATNSRIAKLSLLYCMRDMRSTNFSFLIERISQL</sequence>
<dbReference type="EMBL" id="FQWL01000005">
    <property type="protein sequence ID" value="SHG89562.1"/>
    <property type="molecule type" value="Genomic_DNA"/>
</dbReference>
<evidence type="ECO:0000313" key="1">
    <source>
        <dbReference type="EMBL" id="SHG89562.1"/>
    </source>
</evidence>
<dbReference type="RefSeq" id="WP_073180773.1">
    <property type="nucleotide sequence ID" value="NZ_FQWL01000005.1"/>
</dbReference>
<dbReference type="NCBIfam" id="TIGR04141">
    <property type="entry name" value="TIGR04141 family sporadically distributed protein"/>
    <property type="match status" value="1"/>
</dbReference>
<name>A0A1M5NJ81_9FLAO</name>
<dbReference type="OrthoDB" id="740138at2"/>
<dbReference type="Proteomes" id="UP000184532">
    <property type="component" value="Unassembled WGS sequence"/>
</dbReference>
<proteinExistence type="predicted"/>
<protein>
    <submittedName>
        <fullName evidence="1">Sporadically distributed protein, TIGR04141 family</fullName>
    </submittedName>
</protein>
<dbReference type="STRING" id="570519.SAMN04488116_2829"/>
<keyword evidence="2" id="KW-1185">Reference proteome</keyword>
<accession>A0A1M5NJ81</accession>
<dbReference type="Pfam" id="PF19614">
    <property type="entry name" value="DUF6119"/>
    <property type="match status" value="1"/>
</dbReference>
<reference evidence="2" key="1">
    <citation type="submission" date="2016-11" db="EMBL/GenBank/DDBJ databases">
        <authorList>
            <person name="Varghese N."/>
            <person name="Submissions S."/>
        </authorList>
    </citation>
    <scope>NUCLEOTIDE SEQUENCE [LARGE SCALE GENOMIC DNA]</scope>
    <source>
        <strain evidence="2">DSM 22638</strain>
    </source>
</reference>
<dbReference type="AlphaFoldDB" id="A0A1M5NJ81"/>
<evidence type="ECO:0000313" key="2">
    <source>
        <dbReference type="Proteomes" id="UP000184532"/>
    </source>
</evidence>
<organism evidence="1 2">
    <name type="scientific">Flagellimonas flava</name>
    <dbReference type="NCBI Taxonomy" id="570519"/>
    <lineage>
        <taxon>Bacteria</taxon>
        <taxon>Pseudomonadati</taxon>
        <taxon>Bacteroidota</taxon>
        <taxon>Flavobacteriia</taxon>
        <taxon>Flavobacteriales</taxon>
        <taxon>Flavobacteriaceae</taxon>
        <taxon>Flagellimonas</taxon>
    </lineage>
</organism>
<dbReference type="InterPro" id="IPR026487">
    <property type="entry name" value="CHP04141"/>
</dbReference>